<evidence type="ECO:0000313" key="1">
    <source>
        <dbReference type="EMBL" id="KAF9509153.1"/>
    </source>
</evidence>
<gene>
    <name evidence="1" type="ORF">BS47DRAFT_179712</name>
</gene>
<dbReference type="AlphaFoldDB" id="A0A9P6DS66"/>
<dbReference type="Proteomes" id="UP000886523">
    <property type="component" value="Unassembled WGS sequence"/>
</dbReference>
<organism evidence="1 2">
    <name type="scientific">Hydnum rufescens UP504</name>
    <dbReference type="NCBI Taxonomy" id="1448309"/>
    <lineage>
        <taxon>Eukaryota</taxon>
        <taxon>Fungi</taxon>
        <taxon>Dikarya</taxon>
        <taxon>Basidiomycota</taxon>
        <taxon>Agaricomycotina</taxon>
        <taxon>Agaricomycetes</taxon>
        <taxon>Cantharellales</taxon>
        <taxon>Hydnaceae</taxon>
        <taxon>Hydnum</taxon>
    </lineage>
</organism>
<comment type="caution">
    <text evidence="1">The sequence shown here is derived from an EMBL/GenBank/DDBJ whole genome shotgun (WGS) entry which is preliminary data.</text>
</comment>
<proteinExistence type="predicted"/>
<protein>
    <submittedName>
        <fullName evidence="1">Uncharacterized protein</fullName>
    </submittedName>
</protein>
<dbReference type="EMBL" id="MU129042">
    <property type="protein sequence ID" value="KAF9509153.1"/>
    <property type="molecule type" value="Genomic_DNA"/>
</dbReference>
<evidence type="ECO:0000313" key="2">
    <source>
        <dbReference type="Proteomes" id="UP000886523"/>
    </source>
</evidence>
<sequence length="156" mass="17200">MVRTDVHLVLGFSDLARNVSSSSLCDVICVSTLPASLNNSIDLSPEVSLISNCVNEVGHWVIAPTSSGVGSSSLRFADQKSPCLQHWYTYRENRDSSPNLGNHEYARIQCVPAQRVISQVSWNRVPVLSARVFGKLFIGLERRGSRSEREPEVQSA</sequence>
<accession>A0A9P6DS66</accession>
<name>A0A9P6DS66_9AGAM</name>
<keyword evidence="2" id="KW-1185">Reference proteome</keyword>
<reference evidence="1" key="1">
    <citation type="journal article" date="2020" name="Nat. Commun.">
        <title>Large-scale genome sequencing of mycorrhizal fungi provides insights into the early evolution of symbiotic traits.</title>
        <authorList>
            <person name="Miyauchi S."/>
            <person name="Kiss E."/>
            <person name="Kuo A."/>
            <person name="Drula E."/>
            <person name="Kohler A."/>
            <person name="Sanchez-Garcia M."/>
            <person name="Morin E."/>
            <person name="Andreopoulos B."/>
            <person name="Barry K.W."/>
            <person name="Bonito G."/>
            <person name="Buee M."/>
            <person name="Carver A."/>
            <person name="Chen C."/>
            <person name="Cichocki N."/>
            <person name="Clum A."/>
            <person name="Culley D."/>
            <person name="Crous P.W."/>
            <person name="Fauchery L."/>
            <person name="Girlanda M."/>
            <person name="Hayes R.D."/>
            <person name="Keri Z."/>
            <person name="LaButti K."/>
            <person name="Lipzen A."/>
            <person name="Lombard V."/>
            <person name="Magnuson J."/>
            <person name="Maillard F."/>
            <person name="Murat C."/>
            <person name="Nolan M."/>
            <person name="Ohm R.A."/>
            <person name="Pangilinan J."/>
            <person name="Pereira M.F."/>
            <person name="Perotto S."/>
            <person name="Peter M."/>
            <person name="Pfister S."/>
            <person name="Riley R."/>
            <person name="Sitrit Y."/>
            <person name="Stielow J.B."/>
            <person name="Szollosi G."/>
            <person name="Zifcakova L."/>
            <person name="Stursova M."/>
            <person name="Spatafora J.W."/>
            <person name="Tedersoo L."/>
            <person name="Vaario L.M."/>
            <person name="Yamada A."/>
            <person name="Yan M."/>
            <person name="Wang P."/>
            <person name="Xu J."/>
            <person name="Bruns T."/>
            <person name="Baldrian P."/>
            <person name="Vilgalys R."/>
            <person name="Dunand C."/>
            <person name="Henrissat B."/>
            <person name="Grigoriev I.V."/>
            <person name="Hibbett D."/>
            <person name="Nagy L.G."/>
            <person name="Martin F.M."/>
        </authorList>
    </citation>
    <scope>NUCLEOTIDE SEQUENCE</scope>
    <source>
        <strain evidence="1">UP504</strain>
    </source>
</reference>